<dbReference type="eggNOG" id="COG0427">
    <property type="taxonomic scope" value="Bacteria"/>
</dbReference>
<dbReference type="SUPFAM" id="SSF100950">
    <property type="entry name" value="NagB/RpiA/CoA transferase-like"/>
    <property type="match status" value="2"/>
</dbReference>
<name>A0A059FHW3_9PROT</name>
<gene>
    <name evidence="2" type="ORF">HJO_13926</name>
</gene>
<evidence type="ECO:0000313" key="2">
    <source>
        <dbReference type="EMBL" id="KCZ90053.1"/>
    </source>
</evidence>
<dbReference type="Gene3D" id="3.40.1080.20">
    <property type="entry name" value="Acetyl-CoA hydrolase/transferase C-terminal domain"/>
    <property type="match status" value="1"/>
</dbReference>
<dbReference type="InterPro" id="IPR026888">
    <property type="entry name" value="AcetylCoA_hyd_C"/>
</dbReference>
<dbReference type="PANTHER" id="PTHR21432:SF20">
    <property type="entry name" value="ACETYL-COA HYDROLASE"/>
    <property type="match status" value="1"/>
</dbReference>
<dbReference type="PATRIC" id="fig|1280950.3.peg.2799"/>
<dbReference type="Gene3D" id="3.40.1080.10">
    <property type="entry name" value="Glutaconate Coenzyme A-transferase"/>
    <property type="match status" value="1"/>
</dbReference>
<sequence length="427" mass="44501">MMTSHDSLATGFAALRALKPGPARLYLAGCSGEPAGLFDVMGAEPDLARDLTFVGVPVPGINQIDWTSLHASARAEMPFMYGAMRAGFEAGRIQLRPMHYSDSFRQIQAGPIDLGVVMVSPPDADGRVSLGLSADFSGAVLARPDIPVMAIINPRMPAPADAPRVALTRFAVVVADDTPLVGLAETALPPVFAQIGEQIADLVAGKAACLQFGIGNVQQAVLKALSEAGGPANLRIHSGLVTDPVLGLIDAGRVVDAPGAILTGVAVGTDELYQRVARDHRFRFRGVDITHGIDVLSGIPDFVAINSVLEVDLFGQANAEFLKGRQVSGIGGLANFLRGAAASQGGMPVVALPSSAAKGRVSRIVPRLGPDAVSVPRSDIAWVVTEHGAVNLRGASLDSRAERLISIADPAHRDSLANAWAEMRAGF</sequence>
<comment type="caution">
    <text evidence="2">The sequence shown here is derived from an EMBL/GenBank/DDBJ whole genome shotgun (WGS) entry which is preliminary data.</text>
</comment>
<dbReference type="OrthoDB" id="9801795at2"/>
<evidence type="ECO:0000259" key="1">
    <source>
        <dbReference type="Pfam" id="PF13336"/>
    </source>
</evidence>
<dbReference type="EMBL" id="ARYK01000007">
    <property type="protein sequence ID" value="KCZ90053.1"/>
    <property type="molecule type" value="Genomic_DNA"/>
</dbReference>
<dbReference type="Proteomes" id="UP000025171">
    <property type="component" value="Unassembled WGS sequence"/>
</dbReference>
<organism evidence="2 3">
    <name type="scientific">Hyphomonas johnsonii MHS-2</name>
    <dbReference type="NCBI Taxonomy" id="1280950"/>
    <lineage>
        <taxon>Bacteria</taxon>
        <taxon>Pseudomonadati</taxon>
        <taxon>Pseudomonadota</taxon>
        <taxon>Alphaproteobacteria</taxon>
        <taxon>Hyphomonadales</taxon>
        <taxon>Hyphomonadaceae</taxon>
        <taxon>Hyphomonas</taxon>
    </lineage>
</organism>
<dbReference type="GO" id="GO:0006083">
    <property type="term" value="P:acetate metabolic process"/>
    <property type="evidence" value="ECO:0007669"/>
    <property type="project" value="InterPro"/>
</dbReference>
<dbReference type="InterPro" id="IPR038460">
    <property type="entry name" value="AcetylCoA_hyd_C_sf"/>
</dbReference>
<dbReference type="PANTHER" id="PTHR21432">
    <property type="entry name" value="ACETYL-COA HYDROLASE-RELATED"/>
    <property type="match status" value="1"/>
</dbReference>
<feature type="domain" description="Acetyl-CoA hydrolase/transferase C-terminal" evidence="1">
    <location>
        <begin position="268"/>
        <end position="418"/>
    </location>
</feature>
<reference evidence="2 3" key="1">
    <citation type="journal article" date="2014" name="Antonie Van Leeuwenhoek">
        <title>Hyphomonas beringensis sp. nov. and Hyphomonas chukchiensis sp. nov., isolated from surface seawater of the Bering Sea and Chukchi Sea.</title>
        <authorList>
            <person name="Li C."/>
            <person name="Lai Q."/>
            <person name="Li G."/>
            <person name="Dong C."/>
            <person name="Wang J."/>
            <person name="Liao Y."/>
            <person name="Shao Z."/>
        </authorList>
    </citation>
    <scope>NUCLEOTIDE SEQUENCE [LARGE SCALE GENOMIC DNA]</scope>
    <source>
        <strain evidence="2 3">MHS-2</strain>
    </source>
</reference>
<dbReference type="RefSeq" id="WP_051618632.1">
    <property type="nucleotide sequence ID" value="NZ_ARYK01000007.1"/>
</dbReference>
<protein>
    <submittedName>
        <fullName evidence="2">Putative 4-hydroxybutyrate coenzyme A transferase</fullName>
    </submittedName>
</protein>
<dbReference type="AlphaFoldDB" id="A0A059FHW3"/>
<proteinExistence type="predicted"/>
<dbReference type="STRING" id="1280950.HJO_13926"/>
<evidence type="ECO:0000313" key="3">
    <source>
        <dbReference type="Proteomes" id="UP000025171"/>
    </source>
</evidence>
<dbReference type="InterPro" id="IPR046433">
    <property type="entry name" value="ActCoA_hydro"/>
</dbReference>
<dbReference type="InterPro" id="IPR037171">
    <property type="entry name" value="NagB/RpiA_transferase-like"/>
</dbReference>
<keyword evidence="2" id="KW-0808">Transferase</keyword>
<dbReference type="Gene3D" id="3.30.750.70">
    <property type="entry name" value="4-hydroxybutyrate coenzyme like domains"/>
    <property type="match status" value="1"/>
</dbReference>
<accession>A0A059FHW3</accession>
<keyword evidence="3" id="KW-1185">Reference proteome</keyword>
<dbReference type="GO" id="GO:0008775">
    <property type="term" value="F:acetate CoA-transferase activity"/>
    <property type="evidence" value="ECO:0007669"/>
    <property type="project" value="InterPro"/>
</dbReference>
<dbReference type="Pfam" id="PF13336">
    <property type="entry name" value="AcetylCoA_hyd_C"/>
    <property type="match status" value="1"/>
</dbReference>